<gene>
    <name evidence="1" type="ORF">HETIRDRAFT_168832</name>
</gene>
<accession>W4KA40</accession>
<organism evidence="1 2">
    <name type="scientific">Heterobasidion irregulare (strain TC 32-1)</name>
    <dbReference type="NCBI Taxonomy" id="747525"/>
    <lineage>
        <taxon>Eukaryota</taxon>
        <taxon>Fungi</taxon>
        <taxon>Dikarya</taxon>
        <taxon>Basidiomycota</taxon>
        <taxon>Agaricomycotina</taxon>
        <taxon>Agaricomycetes</taxon>
        <taxon>Russulales</taxon>
        <taxon>Bondarzewiaceae</taxon>
        <taxon>Heterobasidion</taxon>
        <taxon>Heterobasidion annosum species complex</taxon>
    </lineage>
</organism>
<protein>
    <submittedName>
        <fullName evidence="1">Uncharacterized protein</fullName>
    </submittedName>
</protein>
<name>W4KA40_HETIT</name>
<keyword evidence="2" id="KW-1185">Reference proteome</keyword>
<dbReference type="RefSeq" id="XP_009546759.1">
    <property type="nucleotide sequence ID" value="XM_009548464.1"/>
</dbReference>
<dbReference type="EMBL" id="KI925458">
    <property type="protein sequence ID" value="ETW82215.1"/>
    <property type="molecule type" value="Genomic_DNA"/>
</dbReference>
<dbReference type="AlphaFoldDB" id="W4KA40"/>
<dbReference type="InParanoid" id="W4KA40"/>
<dbReference type="HOGENOM" id="CLU_3032610_0_0_1"/>
<proteinExistence type="predicted"/>
<dbReference type="KEGG" id="hir:HETIRDRAFT_168832"/>
<evidence type="ECO:0000313" key="2">
    <source>
        <dbReference type="Proteomes" id="UP000030671"/>
    </source>
</evidence>
<sequence>MQSGMAKVHIALLSDSRDVQYTYHRIATDVPFRNHFTHEHQRLGVDRDHRIEMIT</sequence>
<evidence type="ECO:0000313" key="1">
    <source>
        <dbReference type="EMBL" id="ETW82215.1"/>
    </source>
</evidence>
<dbReference type="GeneID" id="20668185"/>
<dbReference type="Proteomes" id="UP000030671">
    <property type="component" value="Unassembled WGS sequence"/>
</dbReference>
<reference evidence="1 2" key="1">
    <citation type="journal article" date="2012" name="New Phytol.">
        <title>Insight into trade-off between wood decay and parasitism from the genome of a fungal forest pathogen.</title>
        <authorList>
            <person name="Olson A."/>
            <person name="Aerts A."/>
            <person name="Asiegbu F."/>
            <person name="Belbahri L."/>
            <person name="Bouzid O."/>
            <person name="Broberg A."/>
            <person name="Canback B."/>
            <person name="Coutinho P.M."/>
            <person name="Cullen D."/>
            <person name="Dalman K."/>
            <person name="Deflorio G."/>
            <person name="van Diepen L.T."/>
            <person name="Dunand C."/>
            <person name="Duplessis S."/>
            <person name="Durling M."/>
            <person name="Gonthier P."/>
            <person name="Grimwood J."/>
            <person name="Fossdal C.G."/>
            <person name="Hansson D."/>
            <person name="Henrissat B."/>
            <person name="Hietala A."/>
            <person name="Himmelstrand K."/>
            <person name="Hoffmeister D."/>
            <person name="Hogberg N."/>
            <person name="James T.Y."/>
            <person name="Karlsson M."/>
            <person name="Kohler A."/>
            <person name="Kues U."/>
            <person name="Lee Y.H."/>
            <person name="Lin Y.C."/>
            <person name="Lind M."/>
            <person name="Lindquist E."/>
            <person name="Lombard V."/>
            <person name="Lucas S."/>
            <person name="Lunden K."/>
            <person name="Morin E."/>
            <person name="Murat C."/>
            <person name="Park J."/>
            <person name="Raffaello T."/>
            <person name="Rouze P."/>
            <person name="Salamov A."/>
            <person name="Schmutz J."/>
            <person name="Solheim H."/>
            <person name="Stahlberg J."/>
            <person name="Velez H."/>
            <person name="de Vries R.P."/>
            <person name="Wiebenga A."/>
            <person name="Woodward S."/>
            <person name="Yakovlev I."/>
            <person name="Garbelotto M."/>
            <person name="Martin F."/>
            <person name="Grigoriev I.V."/>
            <person name="Stenlid J."/>
        </authorList>
    </citation>
    <scope>NUCLEOTIDE SEQUENCE [LARGE SCALE GENOMIC DNA]</scope>
    <source>
        <strain evidence="1 2">TC 32-1</strain>
    </source>
</reference>